<dbReference type="Proteomes" id="UP000018208">
    <property type="component" value="Unassembled WGS sequence"/>
</dbReference>
<accession>V6LDV0</accession>
<organism evidence="1">
    <name type="scientific">Spironucleus salmonicida</name>
    <dbReference type="NCBI Taxonomy" id="348837"/>
    <lineage>
        <taxon>Eukaryota</taxon>
        <taxon>Metamonada</taxon>
        <taxon>Diplomonadida</taxon>
        <taxon>Hexamitidae</taxon>
        <taxon>Hexamitinae</taxon>
        <taxon>Spironucleus</taxon>
    </lineage>
</organism>
<dbReference type="AlphaFoldDB" id="V6LDV0"/>
<evidence type="ECO:0000313" key="1">
    <source>
        <dbReference type="EMBL" id="EST41866.1"/>
    </source>
</evidence>
<evidence type="ECO:0000313" key="3">
    <source>
        <dbReference type="Proteomes" id="UP000018208"/>
    </source>
</evidence>
<reference evidence="2" key="2">
    <citation type="submission" date="2020-12" db="EMBL/GenBank/DDBJ databases">
        <title>New Spironucleus salmonicida genome in near-complete chromosomes.</title>
        <authorList>
            <person name="Xu F."/>
            <person name="Kurt Z."/>
            <person name="Jimenez-Gonzalez A."/>
            <person name="Astvaldsson A."/>
            <person name="Andersson J.O."/>
            <person name="Svard S.G."/>
        </authorList>
    </citation>
    <scope>NUCLEOTIDE SEQUENCE</scope>
    <source>
        <strain evidence="2">ATCC 50377</strain>
    </source>
</reference>
<name>V6LDV0_9EUKA</name>
<reference evidence="1 2" key="1">
    <citation type="journal article" date="2014" name="PLoS Genet.">
        <title>The Genome of Spironucleus salmonicida Highlights a Fish Pathogen Adapted to Fluctuating Environments.</title>
        <authorList>
            <person name="Xu F."/>
            <person name="Jerlstrom-Hultqvist J."/>
            <person name="Einarsson E."/>
            <person name="Astvaldsson A."/>
            <person name="Svard S.G."/>
            <person name="Andersson J.O."/>
        </authorList>
    </citation>
    <scope>NUCLEOTIDE SEQUENCE</scope>
    <source>
        <strain evidence="2">ATCC 50377</strain>
    </source>
</reference>
<gene>
    <name evidence="1" type="ORF">SS50377_18702</name>
    <name evidence="2" type="ORF">SS50377_25253</name>
</gene>
<protein>
    <submittedName>
        <fullName evidence="1">Uncharacterized protein</fullName>
    </submittedName>
</protein>
<dbReference type="EMBL" id="KI546167">
    <property type="protein sequence ID" value="EST41866.1"/>
    <property type="molecule type" value="Genomic_DNA"/>
</dbReference>
<dbReference type="EMBL" id="AUWU02000005">
    <property type="protein sequence ID" value="KAH0573134.1"/>
    <property type="molecule type" value="Genomic_DNA"/>
</dbReference>
<keyword evidence="3" id="KW-1185">Reference proteome</keyword>
<sequence>MSKNLKLSIDLSKILISLNAGDKPDKKILTNVHSELQRLIEESSSDGDFLGNFSQKLDLPRSSNIRPDKLSSLTLSRVPDLLLLSKSNINPK</sequence>
<dbReference type="VEuPathDB" id="GiardiaDB:SS50377_25253"/>
<proteinExistence type="predicted"/>
<evidence type="ECO:0000313" key="2">
    <source>
        <dbReference type="EMBL" id="KAH0573134.1"/>
    </source>
</evidence>